<protein>
    <recommendedName>
        <fullName evidence="7">RDD domain-containing protein</fullName>
    </recommendedName>
</protein>
<evidence type="ECO:0000256" key="3">
    <source>
        <dbReference type="ARBA" id="ARBA00022692"/>
    </source>
</evidence>
<keyword evidence="2" id="KW-1003">Cell membrane</keyword>
<keyword evidence="9" id="KW-1185">Reference proteome</keyword>
<dbReference type="InterPro" id="IPR051791">
    <property type="entry name" value="Pra-immunoreactive"/>
</dbReference>
<evidence type="ECO:0000313" key="8">
    <source>
        <dbReference type="EMBL" id="NER17997.1"/>
    </source>
</evidence>
<proteinExistence type="predicted"/>
<evidence type="ECO:0000256" key="4">
    <source>
        <dbReference type="ARBA" id="ARBA00022989"/>
    </source>
</evidence>
<dbReference type="Proteomes" id="UP000474296">
    <property type="component" value="Unassembled WGS sequence"/>
</dbReference>
<accession>A0A6M0CR49</accession>
<evidence type="ECO:0000256" key="5">
    <source>
        <dbReference type="ARBA" id="ARBA00023136"/>
    </source>
</evidence>
<keyword evidence="4 6" id="KW-1133">Transmembrane helix</keyword>
<evidence type="ECO:0000256" key="6">
    <source>
        <dbReference type="SAM" id="Phobius"/>
    </source>
</evidence>
<dbReference type="PANTHER" id="PTHR36115:SF4">
    <property type="entry name" value="MEMBRANE PROTEIN"/>
    <property type="match status" value="1"/>
</dbReference>
<dbReference type="AlphaFoldDB" id="A0A6M0CR49"/>
<evidence type="ECO:0000313" key="9">
    <source>
        <dbReference type="Proteomes" id="UP000474296"/>
    </source>
</evidence>
<dbReference type="InterPro" id="IPR010432">
    <property type="entry name" value="RDD"/>
</dbReference>
<gene>
    <name evidence="8" type="ORF">GWK10_12295</name>
</gene>
<feature type="domain" description="RDD" evidence="7">
    <location>
        <begin position="18"/>
        <end position="112"/>
    </location>
</feature>
<evidence type="ECO:0000259" key="7">
    <source>
        <dbReference type="Pfam" id="PF06271"/>
    </source>
</evidence>
<sequence length="132" mass="15314">MLFQKPYPNNLDLAGENTRINNFIIDFFISFTLGFSAAKAIELIDYNEWLPFIAFMLVRFVYYFVPEMNNGKTIGKMITKSRVVDINGNQPSGPKLIKRTLLRFISLLLTFISDENVAFHDQFSKTYVVNDR</sequence>
<keyword evidence="5 6" id="KW-0472">Membrane</keyword>
<dbReference type="EMBL" id="JAABOQ010000005">
    <property type="protein sequence ID" value="NER17997.1"/>
    <property type="molecule type" value="Genomic_DNA"/>
</dbReference>
<keyword evidence="3 6" id="KW-0812">Transmembrane</keyword>
<dbReference type="PANTHER" id="PTHR36115">
    <property type="entry name" value="PROLINE-RICH ANTIGEN HOMOLOG-RELATED"/>
    <property type="match status" value="1"/>
</dbReference>
<evidence type="ECO:0000256" key="2">
    <source>
        <dbReference type="ARBA" id="ARBA00022475"/>
    </source>
</evidence>
<dbReference type="Pfam" id="PF06271">
    <property type="entry name" value="RDD"/>
    <property type="match status" value="1"/>
</dbReference>
<reference evidence="8 9" key="1">
    <citation type="submission" date="2020-01" db="EMBL/GenBank/DDBJ databases">
        <title>Spongiivirga citrea KCTC 32990T.</title>
        <authorList>
            <person name="Wang G."/>
        </authorList>
    </citation>
    <scope>NUCLEOTIDE SEQUENCE [LARGE SCALE GENOMIC DNA]</scope>
    <source>
        <strain evidence="8 9">KCTC 32990</strain>
    </source>
</reference>
<organism evidence="8 9">
    <name type="scientific">Spongiivirga citrea</name>
    <dbReference type="NCBI Taxonomy" id="1481457"/>
    <lineage>
        <taxon>Bacteria</taxon>
        <taxon>Pseudomonadati</taxon>
        <taxon>Bacteroidota</taxon>
        <taxon>Flavobacteriia</taxon>
        <taxon>Flavobacteriales</taxon>
        <taxon>Flavobacteriaceae</taxon>
        <taxon>Spongiivirga</taxon>
    </lineage>
</organism>
<name>A0A6M0CR49_9FLAO</name>
<dbReference type="GO" id="GO:0005886">
    <property type="term" value="C:plasma membrane"/>
    <property type="evidence" value="ECO:0007669"/>
    <property type="project" value="UniProtKB-SubCell"/>
</dbReference>
<evidence type="ECO:0000256" key="1">
    <source>
        <dbReference type="ARBA" id="ARBA00004651"/>
    </source>
</evidence>
<comment type="caution">
    <text evidence="8">The sequence shown here is derived from an EMBL/GenBank/DDBJ whole genome shotgun (WGS) entry which is preliminary data.</text>
</comment>
<feature type="transmembrane region" description="Helical" evidence="6">
    <location>
        <begin position="20"/>
        <end position="37"/>
    </location>
</feature>
<dbReference type="RefSeq" id="WP_164032684.1">
    <property type="nucleotide sequence ID" value="NZ_JAABOQ010000005.1"/>
</dbReference>
<comment type="subcellular location">
    <subcellularLocation>
        <location evidence="1">Cell membrane</location>
        <topology evidence="1">Multi-pass membrane protein</topology>
    </subcellularLocation>
</comment>
<feature type="transmembrane region" description="Helical" evidence="6">
    <location>
        <begin position="49"/>
        <end position="65"/>
    </location>
</feature>